<dbReference type="AlphaFoldDB" id="A0AAD4N3R1"/>
<dbReference type="SUPFAM" id="SSF50978">
    <property type="entry name" value="WD40 repeat-like"/>
    <property type="match status" value="1"/>
</dbReference>
<keyword evidence="6" id="KW-1185">Reference proteome</keyword>
<evidence type="ECO:0000313" key="6">
    <source>
        <dbReference type="Proteomes" id="UP001201812"/>
    </source>
</evidence>
<evidence type="ECO:0000256" key="3">
    <source>
        <dbReference type="PROSITE-ProRule" id="PRU00221"/>
    </source>
</evidence>
<feature type="repeat" description="WD" evidence="3">
    <location>
        <begin position="227"/>
        <end position="259"/>
    </location>
</feature>
<reference evidence="5" key="1">
    <citation type="submission" date="2022-01" db="EMBL/GenBank/DDBJ databases">
        <title>Genome Sequence Resource for Two Populations of Ditylenchus destructor, the Migratory Endoparasitic Phytonematode.</title>
        <authorList>
            <person name="Zhang H."/>
            <person name="Lin R."/>
            <person name="Xie B."/>
        </authorList>
    </citation>
    <scope>NUCLEOTIDE SEQUENCE</scope>
    <source>
        <strain evidence="5">BazhouSP</strain>
    </source>
</reference>
<protein>
    <submittedName>
        <fullName evidence="5">Striatin</fullName>
    </submittedName>
</protein>
<feature type="region of interest" description="Disordered" evidence="4">
    <location>
        <begin position="447"/>
        <end position="481"/>
    </location>
</feature>
<dbReference type="PANTHER" id="PTHR15653">
    <property type="entry name" value="STRIATIN"/>
    <property type="match status" value="1"/>
</dbReference>
<sequence>MEDRKKSQDKAPKKGDSPSSQQYPKPHHPPPTHPQFGDEVDAGIGAGVGLHVAEGLTGKDLDVDVALGISPADEGPVDTKDDFGGLVDDDQLLANQQRWSIRFTLRSHYDSIRAMQFHPLQPVLITASEDGTAKLWDLNAAGSGTGTIKGEGVSKSQIPQPTTGIVDVEPIYTFRGHKGPILAMDMSPTGDMCYTSGFDGSICCWVVPSTAIEIYQNYDPTVLQERLLGHTDAVWAVTYHSSTNRLISASADGTIRLWEPGVGEGMGQSLLRTFTPPAPNSRPRSIDIVSTETQQLLTAYSKANCGILDLETGQNVLTFDFQEGEDGGVGEINKILSHPTMPVTVMAGEDRKIRYFDNNTGKLIHGTVAHVESIGTLAIDPNGLYLLSGSHDGSLRLWNMEKRICLQEIAAHRKKYDMSVMAVAFHPSRPLIGSAGADSLAKVFATSKPSPPFSSPTSSVTSTTSPTSTTTTSYVKSSIAE</sequence>
<dbReference type="SMART" id="SM00320">
    <property type="entry name" value="WD40"/>
    <property type="match status" value="7"/>
</dbReference>
<gene>
    <name evidence="5" type="ORF">DdX_06762</name>
</gene>
<keyword evidence="2" id="KW-0677">Repeat</keyword>
<feature type="repeat" description="WD" evidence="3">
    <location>
        <begin position="105"/>
        <end position="139"/>
    </location>
</feature>
<dbReference type="InterPro" id="IPR051488">
    <property type="entry name" value="WD_repeat_striatin"/>
</dbReference>
<comment type="caution">
    <text evidence="5">The sequence shown here is derived from an EMBL/GenBank/DDBJ whole genome shotgun (WGS) entry which is preliminary data.</text>
</comment>
<dbReference type="PRINTS" id="PR00320">
    <property type="entry name" value="GPROTEINBRPT"/>
</dbReference>
<dbReference type="CDD" id="cd00200">
    <property type="entry name" value="WD40"/>
    <property type="match status" value="1"/>
</dbReference>
<feature type="region of interest" description="Disordered" evidence="4">
    <location>
        <begin position="1"/>
        <end position="42"/>
    </location>
</feature>
<dbReference type="InterPro" id="IPR001680">
    <property type="entry name" value="WD40_rpt"/>
</dbReference>
<dbReference type="PROSITE" id="PS50294">
    <property type="entry name" value="WD_REPEATS_REGION"/>
    <property type="match status" value="3"/>
</dbReference>
<dbReference type="InterPro" id="IPR019775">
    <property type="entry name" value="WD40_repeat_CS"/>
</dbReference>
<feature type="compositionally biased region" description="Basic and acidic residues" evidence="4">
    <location>
        <begin position="1"/>
        <end position="16"/>
    </location>
</feature>
<dbReference type="PANTHER" id="PTHR15653:SF0">
    <property type="entry name" value="CONNECTOR OF KINASE TO AP-1, ISOFORM E"/>
    <property type="match status" value="1"/>
</dbReference>
<dbReference type="InterPro" id="IPR015943">
    <property type="entry name" value="WD40/YVTN_repeat-like_dom_sf"/>
</dbReference>
<evidence type="ECO:0000313" key="5">
    <source>
        <dbReference type="EMBL" id="KAI1717037.1"/>
    </source>
</evidence>
<evidence type="ECO:0000256" key="1">
    <source>
        <dbReference type="ARBA" id="ARBA00022574"/>
    </source>
</evidence>
<organism evidence="5 6">
    <name type="scientific">Ditylenchus destructor</name>
    <dbReference type="NCBI Taxonomy" id="166010"/>
    <lineage>
        <taxon>Eukaryota</taxon>
        <taxon>Metazoa</taxon>
        <taxon>Ecdysozoa</taxon>
        <taxon>Nematoda</taxon>
        <taxon>Chromadorea</taxon>
        <taxon>Rhabditida</taxon>
        <taxon>Tylenchina</taxon>
        <taxon>Tylenchomorpha</taxon>
        <taxon>Sphaerularioidea</taxon>
        <taxon>Anguinidae</taxon>
        <taxon>Anguininae</taxon>
        <taxon>Ditylenchus</taxon>
    </lineage>
</organism>
<feature type="repeat" description="WD" evidence="3">
    <location>
        <begin position="367"/>
        <end position="408"/>
    </location>
</feature>
<name>A0AAD4N3R1_9BILA</name>
<accession>A0AAD4N3R1</accession>
<evidence type="ECO:0000256" key="2">
    <source>
        <dbReference type="ARBA" id="ARBA00022737"/>
    </source>
</evidence>
<evidence type="ECO:0000256" key="4">
    <source>
        <dbReference type="SAM" id="MobiDB-lite"/>
    </source>
</evidence>
<dbReference type="Gene3D" id="2.130.10.10">
    <property type="entry name" value="YVTN repeat-like/Quinoprotein amine dehydrogenase"/>
    <property type="match status" value="3"/>
</dbReference>
<dbReference type="FunFam" id="2.130.10.10:FF:000498">
    <property type="entry name" value="Striatin 3"/>
    <property type="match status" value="1"/>
</dbReference>
<dbReference type="EMBL" id="JAKKPZ010000009">
    <property type="protein sequence ID" value="KAI1717037.1"/>
    <property type="molecule type" value="Genomic_DNA"/>
</dbReference>
<dbReference type="PROSITE" id="PS50082">
    <property type="entry name" value="WD_REPEATS_2"/>
    <property type="match status" value="4"/>
</dbReference>
<dbReference type="PROSITE" id="PS00678">
    <property type="entry name" value="WD_REPEATS_1"/>
    <property type="match status" value="2"/>
</dbReference>
<dbReference type="Proteomes" id="UP001201812">
    <property type="component" value="Unassembled WGS sequence"/>
</dbReference>
<keyword evidence="1 3" id="KW-0853">WD repeat</keyword>
<proteinExistence type="predicted"/>
<dbReference type="Pfam" id="PF00400">
    <property type="entry name" value="WD40"/>
    <property type="match status" value="5"/>
</dbReference>
<feature type="repeat" description="WD" evidence="3">
    <location>
        <begin position="174"/>
        <end position="205"/>
    </location>
</feature>
<dbReference type="InterPro" id="IPR020472">
    <property type="entry name" value="WD40_PAC1"/>
</dbReference>
<feature type="compositionally biased region" description="Low complexity" evidence="4">
    <location>
        <begin position="455"/>
        <end position="481"/>
    </location>
</feature>
<dbReference type="InterPro" id="IPR036322">
    <property type="entry name" value="WD40_repeat_dom_sf"/>
</dbReference>